<dbReference type="FunFam" id="1.10.510.10:FF:000336">
    <property type="entry name" value="Cysteine-rich receptor-like protein kinase 2"/>
    <property type="match status" value="1"/>
</dbReference>
<dbReference type="AlphaFoldDB" id="A0AAP0H3N0"/>
<dbReference type="CDD" id="cd14066">
    <property type="entry name" value="STKc_IRAK"/>
    <property type="match status" value="1"/>
</dbReference>
<dbReference type="SUPFAM" id="SSF56112">
    <property type="entry name" value="Protein kinase-like (PK-like)"/>
    <property type="match status" value="1"/>
</dbReference>
<feature type="domain" description="Gnk2-homologous" evidence="15">
    <location>
        <begin position="32"/>
        <end position="135"/>
    </location>
</feature>
<dbReference type="GO" id="GO:0005524">
    <property type="term" value="F:ATP binding"/>
    <property type="evidence" value="ECO:0007669"/>
    <property type="project" value="UniProtKB-UniRule"/>
</dbReference>
<dbReference type="Proteomes" id="UP001408789">
    <property type="component" value="Unassembled WGS sequence"/>
</dbReference>
<organism evidence="16 17">
    <name type="scientific">Deinandra increscens subsp. villosa</name>
    <dbReference type="NCBI Taxonomy" id="3103831"/>
    <lineage>
        <taxon>Eukaryota</taxon>
        <taxon>Viridiplantae</taxon>
        <taxon>Streptophyta</taxon>
        <taxon>Embryophyta</taxon>
        <taxon>Tracheophyta</taxon>
        <taxon>Spermatophyta</taxon>
        <taxon>Magnoliopsida</taxon>
        <taxon>eudicotyledons</taxon>
        <taxon>Gunneridae</taxon>
        <taxon>Pentapetalae</taxon>
        <taxon>asterids</taxon>
        <taxon>campanulids</taxon>
        <taxon>Asterales</taxon>
        <taxon>Asteraceae</taxon>
        <taxon>Asteroideae</taxon>
        <taxon>Heliantheae alliance</taxon>
        <taxon>Madieae</taxon>
        <taxon>Madiinae</taxon>
        <taxon>Deinandra</taxon>
    </lineage>
</organism>
<dbReference type="GO" id="GO:0016020">
    <property type="term" value="C:membrane"/>
    <property type="evidence" value="ECO:0007669"/>
    <property type="project" value="UniProtKB-SubCell"/>
</dbReference>
<evidence type="ECO:0000256" key="10">
    <source>
        <dbReference type="ARBA" id="ARBA00023180"/>
    </source>
</evidence>
<dbReference type="PROSITE" id="PS00107">
    <property type="entry name" value="PROTEIN_KINASE_ATP"/>
    <property type="match status" value="1"/>
</dbReference>
<evidence type="ECO:0000256" key="6">
    <source>
        <dbReference type="ARBA" id="ARBA00022741"/>
    </source>
</evidence>
<keyword evidence="3" id="KW-0808">Transferase</keyword>
<keyword evidence="6 11" id="KW-0547">Nucleotide-binding</keyword>
<dbReference type="EMBL" id="JBCNJP010000011">
    <property type="protein sequence ID" value="KAK9071519.1"/>
    <property type="molecule type" value="Genomic_DNA"/>
</dbReference>
<evidence type="ECO:0000256" key="3">
    <source>
        <dbReference type="ARBA" id="ARBA00022679"/>
    </source>
</evidence>
<gene>
    <name evidence="16" type="ORF">SSX86_010088</name>
</gene>
<dbReference type="Gene3D" id="1.10.510.10">
    <property type="entry name" value="Transferase(Phosphotransferase) domain 1"/>
    <property type="match status" value="1"/>
</dbReference>
<evidence type="ECO:0000256" key="4">
    <source>
        <dbReference type="ARBA" id="ARBA00022729"/>
    </source>
</evidence>
<dbReference type="InterPro" id="IPR052059">
    <property type="entry name" value="CR_Ser/Thr_kinase"/>
</dbReference>
<name>A0AAP0H3N0_9ASTR</name>
<evidence type="ECO:0000313" key="17">
    <source>
        <dbReference type="Proteomes" id="UP001408789"/>
    </source>
</evidence>
<dbReference type="Pfam" id="PF00069">
    <property type="entry name" value="Pkinase"/>
    <property type="match status" value="1"/>
</dbReference>
<evidence type="ECO:0008006" key="18">
    <source>
        <dbReference type="Google" id="ProtNLM"/>
    </source>
</evidence>
<feature type="chain" id="PRO_5043056245" description="Cysteine-rich receptor-like protein kinase 2" evidence="13">
    <location>
        <begin position="29"/>
        <end position="931"/>
    </location>
</feature>
<dbReference type="Pfam" id="PF14159">
    <property type="entry name" value="CAAD"/>
    <property type="match status" value="1"/>
</dbReference>
<evidence type="ECO:0000259" key="14">
    <source>
        <dbReference type="PROSITE" id="PS50011"/>
    </source>
</evidence>
<dbReference type="InterPro" id="IPR000719">
    <property type="entry name" value="Prot_kinase_dom"/>
</dbReference>
<keyword evidence="9" id="KW-0675">Receptor</keyword>
<dbReference type="PROSITE" id="PS51473">
    <property type="entry name" value="GNK2"/>
    <property type="match status" value="2"/>
</dbReference>
<keyword evidence="7" id="KW-0418">Kinase</keyword>
<evidence type="ECO:0000256" key="12">
    <source>
        <dbReference type="SAM" id="Phobius"/>
    </source>
</evidence>
<feature type="domain" description="Gnk2-homologous" evidence="15">
    <location>
        <begin position="141"/>
        <end position="248"/>
    </location>
</feature>
<dbReference type="InterPro" id="IPR008271">
    <property type="entry name" value="Ser/Thr_kinase_AS"/>
</dbReference>
<dbReference type="InterPro" id="IPR038408">
    <property type="entry name" value="GNK2_sf"/>
</dbReference>
<dbReference type="Gene3D" id="3.30.430.20">
    <property type="entry name" value="Gnk2 domain, C-X8-C-X2-C motif"/>
    <property type="match status" value="2"/>
</dbReference>
<evidence type="ECO:0000256" key="8">
    <source>
        <dbReference type="ARBA" id="ARBA00022840"/>
    </source>
</evidence>
<feature type="binding site" evidence="11">
    <location>
        <position position="360"/>
    </location>
    <ligand>
        <name>ATP</name>
        <dbReference type="ChEBI" id="CHEBI:30616"/>
    </ligand>
</feature>
<evidence type="ECO:0000256" key="2">
    <source>
        <dbReference type="ARBA" id="ARBA00022527"/>
    </source>
</evidence>
<feature type="transmembrane region" description="Helical" evidence="12">
    <location>
        <begin position="892"/>
        <end position="908"/>
    </location>
</feature>
<keyword evidence="8 11" id="KW-0067">ATP-binding</keyword>
<dbReference type="PROSITE" id="PS00108">
    <property type="entry name" value="PROTEIN_KINASE_ST"/>
    <property type="match status" value="1"/>
</dbReference>
<accession>A0AAP0H3N0</accession>
<feature type="transmembrane region" description="Helical" evidence="12">
    <location>
        <begin position="271"/>
        <end position="294"/>
    </location>
</feature>
<keyword evidence="17" id="KW-1185">Reference proteome</keyword>
<keyword evidence="4 13" id="KW-0732">Signal</keyword>
<evidence type="ECO:0000259" key="15">
    <source>
        <dbReference type="PROSITE" id="PS51473"/>
    </source>
</evidence>
<dbReference type="PANTHER" id="PTHR47973">
    <property type="entry name" value="CYSTEINE-RICH RECEPTOR-LIKE PROTEIN KINASE 3"/>
    <property type="match status" value="1"/>
</dbReference>
<dbReference type="Gene3D" id="3.30.200.20">
    <property type="entry name" value="Phosphorylase Kinase, domain 1"/>
    <property type="match status" value="1"/>
</dbReference>
<sequence>MTQWWSYRWQTVVIAVVLTVFLTIPASSQPQTNVLIQSCSVTNVTNPTNFFSNVNETFRNIRTQLSNNNTYFATGELTRNSEPVYVLAQCRKYMSTRDCVSCFDYAASSIRACAAANGARSVLDGCFLRYESNSFYGETTLPGNQGLCGNQTSSQQSSFESVVNGLLSNLSIATPKMNGYYAAITAPVVGANTSTAYAIAQCSETVTRDGCKSCLQVAYANIRSCATDVIDGRAVDSGCFMRYSGNAFFRANQTLDIVPFLRDESSSNKGAIIGGVVGGVGGLIILLIVLLLWYRRRSKRTSPGGGLYGATELQGPKDYSYSDLKKATKDFREENKLGEGGFGDVYKGVVKDGNIVAVKKLAIGSNTAKDNFESEVRVISNVHHRNLIRLLGCCSKGPELLLVLEYMANGSLEKYLYGEKRGSLNWKQRFDIIFGTARGLAYLHEQYHVTIIHRDIKPSNILLDTDFQPKIADFGLARLLPEDQTHISTRFAGTLGYTAPEYAIHGQLSEKVDTYSFGIVVLEIVSGKRCTDVPDELVGEQYLLEHAWNLYETRMHLKLVDETLDPTKYKEEDIKKVIEIALMCTQSPVSVRPTMSEVVMLLSDRSRVQNPPSRHNVNFRDVRIDVHNSTSTTDQSVSNADATITELTGRYLLCHEILLGQPKDNIDLDMFAPMLQAENASLQNAKHRTLFEAAKTPTGLSLMLPTMELSTRCAPNHLLNLTSCSPSRTILQLKFSLPLKPKTFSLNNPGLRYNYLSIKATASEETSSGANQYVKEEPEVVNYSSIDATKSEEASNGENQYVKEETEDAVMVDEGQSDDNSGFGGFNLFKDDDANDQFPQYDFLDKLKVELDLEDSFPVALLGVGGITVLWLTASIVGAIDRIPLFPKLMEAVGLGYTIWFTTRYLLFKRNRDELASKIEEIKQQVLGSKN</sequence>
<keyword evidence="2" id="KW-0723">Serine/threonine-protein kinase</keyword>
<dbReference type="InterPro" id="IPR025564">
    <property type="entry name" value="CAAD_dom"/>
</dbReference>
<proteinExistence type="predicted"/>
<evidence type="ECO:0000313" key="16">
    <source>
        <dbReference type="EMBL" id="KAK9071519.1"/>
    </source>
</evidence>
<dbReference type="SMART" id="SM00220">
    <property type="entry name" value="S_TKc"/>
    <property type="match status" value="1"/>
</dbReference>
<keyword evidence="10" id="KW-0325">Glycoprotein</keyword>
<protein>
    <recommendedName>
        <fullName evidence="18">Cysteine-rich receptor-like protein kinase 2</fullName>
    </recommendedName>
</protein>
<comment type="caution">
    <text evidence="16">The sequence shown here is derived from an EMBL/GenBank/DDBJ whole genome shotgun (WGS) entry which is preliminary data.</text>
</comment>
<dbReference type="InterPro" id="IPR017441">
    <property type="entry name" value="Protein_kinase_ATP_BS"/>
</dbReference>
<dbReference type="CDD" id="cd23509">
    <property type="entry name" value="Gnk2-like"/>
    <property type="match status" value="2"/>
</dbReference>
<dbReference type="PROSITE" id="PS50011">
    <property type="entry name" value="PROTEIN_KINASE_DOM"/>
    <property type="match status" value="1"/>
</dbReference>
<feature type="signal peptide" evidence="13">
    <location>
        <begin position="1"/>
        <end position="28"/>
    </location>
</feature>
<dbReference type="Pfam" id="PF01657">
    <property type="entry name" value="Stress-antifung"/>
    <property type="match status" value="2"/>
</dbReference>
<comment type="subcellular location">
    <subcellularLocation>
        <location evidence="1">Membrane</location>
        <topology evidence="1">Multi-pass membrane protein</topology>
    </subcellularLocation>
</comment>
<evidence type="ECO:0000256" key="9">
    <source>
        <dbReference type="ARBA" id="ARBA00023170"/>
    </source>
</evidence>
<keyword evidence="12" id="KW-0472">Membrane</keyword>
<evidence type="ECO:0000256" key="13">
    <source>
        <dbReference type="SAM" id="SignalP"/>
    </source>
</evidence>
<reference evidence="16 17" key="1">
    <citation type="submission" date="2024-04" db="EMBL/GenBank/DDBJ databases">
        <title>The reference genome of an endangered Asteraceae, Deinandra increscens subsp. villosa, native to the Central Coast of California.</title>
        <authorList>
            <person name="Guilliams M."/>
            <person name="Hasenstab-Lehman K."/>
            <person name="Meyer R."/>
            <person name="Mcevoy S."/>
        </authorList>
    </citation>
    <scope>NUCLEOTIDE SEQUENCE [LARGE SCALE GENOMIC DNA]</scope>
    <source>
        <tissue evidence="16">Leaf</tissue>
    </source>
</reference>
<evidence type="ECO:0000256" key="7">
    <source>
        <dbReference type="ARBA" id="ARBA00022777"/>
    </source>
</evidence>
<dbReference type="InterPro" id="IPR011009">
    <property type="entry name" value="Kinase-like_dom_sf"/>
</dbReference>
<evidence type="ECO:0000256" key="1">
    <source>
        <dbReference type="ARBA" id="ARBA00004141"/>
    </source>
</evidence>
<feature type="domain" description="Protein kinase" evidence="14">
    <location>
        <begin position="331"/>
        <end position="608"/>
    </location>
</feature>
<keyword evidence="12" id="KW-1133">Transmembrane helix</keyword>
<dbReference type="InterPro" id="IPR002902">
    <property type="entry name" value="GNK2"/>
</dbReference>
<dbReference type="FunFam" id="3.30.200.20:FF:000177">
    <property type="entry name" value="Cysteine-rich receptor-like protein kinase 2"/>
    <property type="match status" value="1"/>
</dbReference>
<keyword evidence="5" id="KW-0677">Repeat</keyword>
<evidence type="ECO:0000256" key="5">
    <source>
        <dbReference type="ARBA" id="ARBA00022737"/>
    </source>
</evidence>
<feature type="transmembrane region" description="Helical" evidence="12">
    <location>
        <begin position="857"/>
        <end position="880"/>
    </location>
</feature>
<evidence type="ECO:0000256" key="11">
    <source>
        <dbReference type="PROSITE-ProRule" id="PRU10141"/>
    </source>
</evidence>
<keyword evidence="12" id="KW-0812">Transmembrane</keyword>
<dbReference type="GO" id="GO:0004674">
    <property type="term" value="F:protein serine/threonine kinase activity"/>
    <property type="evidence" value="ECO:0007669"/>
    <property type="project" value="UniProtKB-KW"/>
</dbReference>